<dbReference type="Gene3D" id="3.90.550.10">
    <property type="entry name" value="Spore Coat Polysaccharide Biosynthesis Protein SpsA, Chain A"/>
    <property type="match status" value="1"/>
</dbReference>
<evidence type="ECO:0000313" key="1">
    <source>
        <dbReference type="EMBL" id="OQE06608.1"/>
    </source>
</evidence>
<dbReference type="EMBL" id="MDYP01000017">
    <property type="protein sequence ID" value="OQE06608.1"/>
    <property type="molecule type" value="Genomic_DNA"/>
</dbReference>
<accession>A0A1V6RYD2</accession>
<proteinExistence type="predicted"/>
<dbReference type="InterPro" id="IPR029044">
    <property type="entry name" value="Nucleotide-diphossugar_trans"/>
</dbReference>
<name>A0A1V6RYD2_9EURO</name>
<sequence length="558" mass="64258">MSPKKPAFPYRRSSNASEADFFDIPDEPFFSIVKRQLRHIRTWVAVALIVLFILWQRREPSLPPPLPHIHYDEVDWSRFAYTQYATNEVYMCNCLMVFESLHRLGSKADRVLFYPEEWDLVVEDDFDRVSQLLLEAKHKYKVLLIPIKIEGIQDPRGIGSQASWDTSTAKLMAFGEHEYDRVIHLDSDVILLQTMDELFFLPPTTVAMPRAYWLLPDKILSSLLVVIEPSLREYLALTEATTLAQNGQIDMNLTEHRYDMELLNGRYGDSAMVLPHRQYGLLSGEFRKKDHRSFLGNDEEVWDPDHVLAQAKFVHFSDWPVPKPWIMWPQDVLAAEQPKCDNNPGTPQESGCRDREIWKMIYDKYRRQRKDVCKLLSYPAPMECMNELMIEFKTTVSYINIRLDISESTQNTETPKHHKCNILMKTSSVPHPPPPPIPNPPPLHNAPKLLDTVHLIQSHRKIQLFPVFLFPVPVPVPSPLFPTSILLLHNPRPRSQLEILISQPTYNIHPALYPLLPALHVHDPWTPAGAQEHGALVCVCGAFECGYFFAGGYVMSAD</sequence>
<dbReference type="AlphaFoldDB" id="A0A1V6RYD2"/>
<organism evidence="1 2">
    <name type="scientific">Penicillium vulpinum</name>
    <dbReference type="NCBI Taxonomy" id="29845"/>
    <lineage>
        <taxon>Eukaryota</taxon>
        <taxon>Fungi</taxon>
        <taxon>Dikarya</taxon>
        <taxon>Ascomycota</taxon>
        <taxon>Pezizomycotina</taxon>
        <taxon>Eurotiomycetes</taxon>
        <taxon>Eurotiomycetidae</taxon>
        <taxon>Eurotiales</taxon>
        <taxon>Aspergillaceae</taxon>
        <taxon>Penicillium</taxon>
    </lineage>
</organism>
<dbReference type="PANTHER" id="PTHR11183">
    <property type="entry name" value="GLYCOGENIN SUBFAMILY MEMBER"/>
    <property type="match status" value="1"/>
</dbReference>
<gene>
    <name evidence="1" type="ORF">PENVUL_c017G03471</name>
</gene>
<comment type="caution">
    <text evidence="1">The sequence shown here is derived from an EMBL/GenBank/DDBJ whole genome shotgun (WGS) entry which is preliminary data.</text>
</comment>
<reference evidence="2" key="1">
    <citation type="journal article" date="2017" name="Nat. Microbiol.">
        <title>Global analysis of biosynthetic gene clusters reveals vast potential of secondary metabolite production in Penicillium species.</title>
        <authorList>
            <person name="Nielsen J.C."/>
            <person name="Grijseels S."/>
            <person name="Prigent S."/>
            <person name="Ji B."/>
            <person name="Dainat J."/>
            <person name="Nielsen K.F."/>
            <person name="Frisvad J.C."/>
            <person name="Workman M."/>
            <person name="Nielsen J."/>
        </authorList>
    </citation>
    <scope>NUCLEOTIDE SEQUENCE [LARGE SCALE GENOMIC DNA]</scope>
    <source>
        <strain evidence="2">IBT 29486</strain>
    </source>
</reference>
<evidence type="ECO:0000313" key="2">
    <source>
        <dbReference type="Proteomes" id="UP000191518"/>
    </source>
</evidence>
<dbReference type="InterPro" id="IPR050587">
    <property type="entry name" value="GNT1/Glycosyltrans_8"/>
</dbReference>
<evidence type="ECO:0008006" key="3">
    <source>
        <dbReference type="Google" id="ProtNLM"/>
    </source>
</evidence>
<protein>
    <recommendedName>
        <fullName evidence="3">Glucose N-acetyltransferase 1</fullName>
    </recommendedName>
</protein>
<dbReference type="STRING" id="29845.A0A1V6RYD2"/>
<dbReference type="SUPFAM" id="SSF53448">
    <property type="entry name" value="Nucleotide-diphospho-sugar transferases"/>
    <property type="match status" value="1"/>
</dbReference>
<keyword evidence="2" id="KW-1185">Reference proteome</keyword>
<dbReference type="Proteomes" id="UP000191518">
    <property type="component" value="Unassembled WGS sequence"/>
</dbReference>